<proteinExistence type="predicted"/>
<feature type="transmembrane region" description="Helical" evidence="1">
    <location>
        <begin position="29"/>
        <end position="45"/>
    </location>
</feature>
<accession>A0A7Y9FJU4</accession>
<dbReference type="EMBL" id="JACCBK010000001">
    <property type="protein sequence ID" value="NYD87361.1"/>
    <property type="molecule type" value="Genomic_DNA"/>
</dbReference>
<evidence type="ECO:0000313" key="5">
    <source>
        <dbReference type="Proteomes" id="UP000618382"/>
    </source>
</evidence>
<gene>
    <name evidence="3" type="ORF">BKA21_002910</name>
    <name evidence="2" type="ORF">Col01nite_37100</name>
</gene>
<keyword evidence="1" id="KW-0812">Transmembrane</keyword>
<dbReference type="RefSeq" id="WP_140459711.1">
    <property type="nucleotide sequence ID" value="NZ_BAABFI010000007.1"/>
</dbReference>
<dbReference type="Proteomes" id="UP000577956">
    <property type="component" value="Unassembled WGS sequence"/>
</dbReference>
<keyword evidence="1" id="KW-0472">Membrane</keyword>
<dbReference type="Proteomes" id="UP000618382">
    <property type="component" value="Unassembled WGS sequence"/>
</dbReference>
<sequence length="62" mass="6773">MSTREKVLPVVAAVEIAGAAVAARMLDWWLMTMLLAFAASALLTVRDLRRARLSGSADDRTR</sequence>
<keyword evidence="5" id="KW-1185">Reference proteome</keyword>
<reference evidence="3 4" key="1">
    <citation type="submission" date="2020-07" db="EMBL/GenBank/DDBJ databases">
        <title>Sequencing the genomes of 1000 actinobacteria strains.</title>
        <authorList>
            <person name="Klenk H.-P."/>
        </authorList>
    </citation>
    <scope>NUCLEOTIDE SEQUENCE [LARGE SCALE GENOMIC DNA]</scope>
    <source>
        <strain evidence="3 4">DSM 24482</strain>
    </source>
</reference>
<name>A0A7Y9FJU4_9CELL</name>
<dbReference type="EMBL" id="BONN01000019">
    <property type="protein sequence ID" value="GIG34551.1"/>
    <property type="molecule type" value="Genomic_DNA"/>
</dbReference>
<evidence type="ECO:0000313" key="3">
    <source>
        <dbReference type="EMBL" id="NYD87361.1"/>
    </source>
</evidence>
<reference evidence="2 5" key="2">
    <citation type="submission" date="2021-01" db="EMBL/GenBank/DDBJ databases">
        <title>Whole genome shotgun sequence of Cellulomonas oligotrophica NBRC 109435.</title>
        <authorList>
            <person name="Komaki H."/>
            <person name="Tamura T."/>
        </authorList>
    </citation>
    <scope>NUCLEOTIDE SEQUENCE [LARGE SCALE GENOMIC DNA]</scope>
    <source>
        <strain evidence="2 5">NBRC 109435</strain>
    </source>
</reference>
<comment type="caution">
    <text evidence="3">The sequence shown here is derived from an EMBL/GenBank/DDBJ whole genome shotgun (WGS) entry which is preliminary data.</text>
</comment>
<keyword evidence="1" id="KW-1133">Transmembrane helix</keyword>
<evidence type="ECO:0000313" key="2">
    <source>
        <dbReference type="EMBL" id="GIG34551.1"/>
    </source>
</evidence>
<dbReference type="AlphaFoldDB" id="A0A7Y9FJU4"/>
<organism evidence="3 4">
    <name type="scientific">Cellulomonas oligotrophica</name>
    <dbReference type="NCBI Taxonomy" id="931536"/>
    <lineage>
        <taxon>Bacteria</taxon>
        <taxon>Bacillati</taxon>
        <taxon>Actinomycetota</taxon>
        <taxon>Actinomycetes</taxon>
        <taxon>Micrococcales</taxon>
        <taxon>Cellulomonadaceae</taxon>
        <taxon>Cellulomonas</taxon>
    </lineage>
</organism>
<evidence type="ECO:0000313" key="4">
    <source>
        <dbReference type="Proteomes" id="UP000577956"/>
    </source>
</evidence>
<evidence type="ECO:0000256" key="1">
    <source>
        <dbReference type="SAM" id="Phobius"/>
    </source>
</evidence>
<protein>
    <submittedName>
        <fullName evidence="3">Uncharacterized protein</fullName>
    </submittedName>
</protein>